<dbReference type="Proteomes" id="UP001059950">
    <property type="component" value="Chromosome"/>
</dbReference>
<organism evidence="2 3">
    <name type="scientific">Amphritea atlantica</name>
    <dbReference type="NCBI Taxonomy" id="355243"/>
    <lineage>
        <taxon>Bacteria</taxon>
        <taxon>Pseudomonadati</taxon>
        <taxon>Pseudomonadota</taxon>
        <taxon>Gammaproteobacteria</taxon>
        <taxon>Oceanospirillales</taxon>
        <taxon>Oceanospirillaceae</taxon>
        <taxon>Amphritea</taxon>
    </lineage>
</organism>
<dbReference type="SMART" id="SM00671">
    <property type="entry name" value="SEL1"/>
    <property type="match status" value="4"/>
</dbReference>
<dbReference type="InterPro" id="IPR052945">
    <property type="entry name" value="Mitotic_Regulator"/>
</dbReference>
<name>A0ABY5GY23_9GAMM</name>
<keyword evidence="3" id="KW-1185">Reference proteome</keyword>
<sequence>MNKIPALILCLSLSAQAQDLKLSDEFLQAEPRIKLYMAYAEYKMGHHELARRMWLATDGSGRAEALFNLANLYVQGTSVDKDPQRGMQLYREAAEAGSRAAAYQLGLIYLHSPVFQNPELARYWLTVAALDGDSDAATLLASMESNDPADPLSQVEVLLIEGNPDQALALLQALAAASSPDYRAITRLAWLYESGLAVERDIDRAASLFRRAAEAGNAEAQYALSVMYQTGVGQVQDDELAKQWLMRSAEQNYPPAINKLGAATD</sequence>
<keyword evidence="1" id="KW-0732">Signal</keyword>
<dbReference type="Gene3D" id="1.25.40.10">
    <property type="entry name" value="Tetratricopeptide repeat domain"/>
    <property type="match status" value="2"/>
</dbReference>
<reference evidence="2" key="1">
    <citation type="submission" date="2021-04" db="EMBL/GenBank/DDBJ databases">
        <title>Oceanospirillales bacteria with DddD are important DMSP degraders in coastal seawater.</title>
        <authorList>
            <person name="Liu J."/>
        </authorList>
    </citation>
    <scope>NUCLEOTIDE SEQUENCE</scope>
    <source>
        <strain evidence="2">GY6</strain>
    </source>
</reference>
<feature type="chain" id="PRO_5045582890" evidence="1">
    <location>
        <begin position="18"/>
        <end position="265"/>
    </location>
</feature>
<evidence type="ECO:0000313" key="2">
    <source>
        <dbReference type="EMBL" id="UTW04679.1"/>
    </source>
</evidence>
<gene>
    <name evidence="2" type="ORF">KDX31_06670</name>
</gene>
<dbReference type="PANTHER" id="PTHR43628">
    <property type="entry name" value="ACTIVATOR OF C KINASE PROTEIN 1-RELATED"/>
    <property type="match status" value="1"/>
</dbReference>
<accession>A0ABY5GY23</accession>
<protein>
    <submittedName>
        <fullName evidence="2">Sel1 repeat family protein</fullName>
    </submittedName>
</protein>
<evidence type="ECO:0000313" key="3">
    <source>
        <dbReference type="Proteomes" id="UP001059950"/>
    </source>
</evidence>
<dbReference type="InterPro" id="IPR006597">
    <property type="entry name" value="Sel1-like"/>
</dbReference>
<dbReference type="SUPFAM" id="SSF81901">
    <property type="entry name" value="HCP-like"/>
    <property type="match status" value="2"/>
</dbReference>
<dbReference type="EMBL" id="CP073344">
    <property type="protein sequence ID" value="UTW04679.1"/>
    <property type="molecule type" value="Genomic_DNA"/>
</dbReference>
<dbReference type="InterPro" id="IPR011990">
    <property type="entry name" value="TPR-like_helical_dom_sf"/>
</dbReference>
<dbReference type="PANTHER" id="PTHR43628:SF1">
    <property type="entry name" value="CHITIN SYNTHASE REGULATORY FACTOR 2-RELATED"/>
    <property type="match status" value="1"/>
</dbReference>
<proteinExistence type="predicted"/>
<evidence type="ECO:0000256" key="1">
    <source>
        <dbReference type="SAM" id="SignalP"/>
    </source>
</evidence>
<feature type="signal peptide" evidence="1">
    <location>
        <begin position="1"/>
        <end position="17"/>
    </location>
</feature>
<dbReference type="Pfam" id="PF08238">
    <property type="entry name" value="Sel1"/>
    <property type="match status" value="4"/>
</dbReference>